<feature type="compositionally biased region" description="Polar residues" evidence="1">
    <location>
        <begin position="152"/>
        <end position="168"/>
    </location>
</feature>
<comment type="caution">
    <text evidence="2">The sequence shown here is derived from an EMBL/GenBank/DDBJ whole genome shotgun (WGS) entry which is preliminary data.</text>
</comment>
<feature type="region of interest" description="Disordered" evidence="1">
    <location>
        <begin position="152"/>
        <end position="175"/>
    </location>
</feature>
<dbReference type="OrthoDB" id="7487383at2759"/>
<evidence type="ECO:0000256" key="1">
    <source>
        <dbReference type="SAM" id="MobiDB-lite"/>
    </source>
</evidence>
<evidence type="ECO:0000313" key="3">
    <source>
        <dbReference type="Proteomes" id="UP000299102"/>
    </source>
</evidence>
<keyword evidence="3" id="KW-1185">Reference proteome</keyword>
<organism evidence="2 3">
    <name type="scientific">Eumeta variegata</name>
    <name type="common">Bagworm moth</name>
    <name type="synonym">Eumeta japonica</name>
    <dbReference type="NCBI Taxonomy" id="151549"/>
    <lineage>
        <taxon>Eukaryota</taxon>
        <taxon>Metazoa</taxon>
        <taxon>Ecdysozoa</taxon>
        <taxon>Arthropoda</taxon>
        <taxon>Hexapoda</taxon>
        <taxon>Insecta</taxon>
        <taxon>Pterygota</taxon>
        <taxon>Neoptera</taxon>
        <taxon>Endopterygota</taxon>
        <taxon>Lepidoptera</taxon>
        <taxon>Glossata</taxon>
        <taxon>Ditrysia</taxon>
        <taxon>Tineoidea</taxon>
        <taxon>Psychidae</taxon>
        <taxon>Oiketicinae</taxon>
        <taxon>Eumeta</taxon>
    </lineage>
</organism>
<feature type="region of interest" description="Disordered" evidence="1">
    <location>
        <begin position="1"/>
        <end position="28"/>
    </location>
</feature>
<evidence type="ECO:0000313" key="2">
    <source>
        <dbReference type="EMBL" id="GBP98509.1"/>
    </source>
</evidence>
<protein>
    <submittedName>
        <fullName evidence="2">Uncharacterized protein</fullName>
    </submittedName>
</protein>
<gene>
    <name evidence="2" type="ORF">EVAR_70560_1</name>
</gene>
<reference evidence="2 3" key="1">
    <citation type="journal article" date="2019" name="Commun. Biol.">
        <title>The bagworm genome reveals a unique fibroin gene that provides high tensile strength.</title>
        <authorList>
            <person name="Kono N."/>
            <person name="Nakamura H."/>
            <person name="Ohtoshi R."/>
            <person name="Tomita M."/>
            <person name="Numata K."/>
            <person name="Arakawa K."/>
        </authorList>
    </citation>
    <scope>NUCLEOTIDE SEQUENCE [LARGE SCALE GENOMIC DNA]</scope>
</reference>
<sequence>MRREVGILGSSEVSARHSPIDKSKKRSYTPCERLSYSIIQIQSASFPKRSKSSHSGIPKRELERPHGEITPSHKAFWKVTKALKTEGYIPIPPLKRPDNLVAQTTGDSEMPCRLCRDSMLSSRLCDITLILIVLKKRFFINLPRTKRRFDSRLTQQKPNASEIIQNHKGNGPRWY</sequence>
<dbReference type="Proteomes" id="UP000299102">
    <property type="component" value="Unassembled WGS sequence"/>
</dbReference>
<accession>A0A4C2AHJ3</accession>
<name>A0A4C2AHJ3_EUMVA</name>
<dbReference type="EMBL" id="BGZK01003153">
    <property type="protein sequence ID" value="GBP98509.1"/>
    <property type="molecule type" value="Genomic_DNA"/>
</dbReference>
<feature type="region of interest" description="Disordered" evidence="1">
    <location>
        <begin position="45"/>
        <end position="65"/>
    </location>
</feature>
<proteinExistence type="predicted"/>
<dbReference type="AlphaFoldDB" id="A0A4C2AHJ3"/>